<protein>
    <submittedName>
        <fullName evidence="6">Transcriptional regulator, TetR family protein</fullName>
    </submittedName>
</protein>
<dbReference type="Pfam" id="PF00440">
    <property type="entry name" value="TetR_N"/>
    <property type="match status" value="1"/>
</dbReference>
<dbReference type="Proteomes" id="UP000604117">
    <property type="component" value="Unassembled WGS sequence"/>
</dbReference>
<evidence type="ECO:0000256" key="1">
    <source>
        <dbReference type="ARBA" id="ARBA00023015"/>
    </source>
</evidence>
<dbReference type="RefSeq" id="WP_203713231.1">
    <property type="nucleotide sequence ID" value="NZ_BONE01000020.1"/>
</dbReference>
<dbReference type="PROSITE" id="PS50977">
    <property type="entry name" value="HTH_TETR_2"/>
    <property type="match status" value="1"/>
</dbReference>
<keyword evidence="7" id="KW-1185">Reference proteome</keyword>
<dbReference type="PANTHER" id="PTHR47506:SF1">
    <property type="entry name" value="HTH-TYPE TRANSCRIPTIONAL REGULATOR YJDC"/>
    <property type="match status" value="1"/>
</dbReference>
<dbReference type="SUPFAM" id="SSF46689">
    <property type="entry name" value="Homeodomain-like"/>
    <property type="match status" value="1"/>
</dbReference>
<keyword evidence="2 4" id="KW-0238">DNA-binding</keyword>
<dbReference type="SUPFAM" id="SSF48498">
    <property type="entry name" value="Tetracyclin repressor-like, C-terminal domain"/>
    <property type="match status" value="1"/>
</dbReference>
<evidence type="ECO:0000259" key="5">
    <source>
        <dbReference type="PROSITE" id="PS50977"/>
    </source>
</evidence>
<dbReference type="Pfam" id="PF16925">
    <property type="entry name" value="TetR_C_13"/>
    <property type="match status" value="1"/>
</dbReference>
<gene>
    <name evidence="6" type="ORF">Asi02nite_28580</name>
</gene>
<proteinExistence type="predicted"/>
<accession>A0ABQ4CPY6</accession>
<dbReference type="InterPro" id="IPR009057">
    <property type="entry name" value="Homeodomain-like_sf"/>
</dbReference>
<keyword evidence="3" id="KW-0804">Transcription</keyword>
<dbReference type="InterPro" id="IPR011075">
    <property type="entry name" value="TetR_C"/>
</dbReference>
<evidence type="ECO:0000256" key="2">
    <source>
        <dbReference type="ARBA" id="ARBA00023125"/>
    </source>
</evidence>
<sequence>MSVTDRRLTRRGEATRARIVETAAGLIYAHGVARTNNEAVRSAAGVSGSQLSHYFPDKESLLRAVLRWRADAMMGLHQTPPQGPPDSIAALRSWADSNLTDETVRDGGCSFGSLAAEVMKSGLDLNDEIAGGFDRWKAQLREGLTAMRAAGVLRPDADLEHLAYVLMAAFQGGMLLSQGARDVTPLRNALYGAIAYVETFGNA</sequence>
<dbReference type="EMBL" id="BONE01000020">
    <property type="protein sequence ID" value="GIF73340.1"/>
    <property type="molecule type" value="Genomic_DNA"/>
</dbReference>
<organism evidence="6 7">
    <name type="scientific">Asanoa siamensis</name>
    <dbReference type="NCBI Taxonomy" id="926357"/>
    <lineage>
        <taxon>Bacteria</taxon>
        <taxon>Bacillati</taxon>
        <taxon>Actinomycetota</taxon>
        <taxon>Actinomycetes</taxon>
        <taxon>Micromonosporales</taxon>
        <taxon>Micromonosporaceae</taxon>
        <taxon>Asanoa</taxon>
    </lineage>
</organism>
<dbReference type="InterPro" id="IPR036271">
    <property type="entry name" value="Tet_transcr_reg_TetR-rel_C_sf"/>
</dbReference>
<feature type="domain" description="HTH tetR-type" evidence="5">
    <location>
        <begin position="13"/>
        <end position="73"/>
    </location>
</feature>
<evidence type="ECO:0000313" key="7">
    <source>
        <dbReference type="Proteomes" id="UP000604117"/>
    </source>
</evidence>
<name>A0ABQ4CPY6_9ACTN</name>
<dbReference type="Gene3D" id="1.10.357.10">
    <property type="entry name" value="Tetracycline Repressor, domain 2"/>
    <property type="match status" value="1"/>
</dbReference>
<keyword evidence="1" id="KW-0805">Transcription regulation</keyword>
<dbReference type="InterPro" id="IPR001647">
    <property type="entry name" value="HTH_TetR"/>
</dbReference>
<evidence type="ECO:0000256" key="3">
    <source>
        <dbReference type="ARBA" id="ARBA00023163"/>
    </source>
</evidence>
<dbReference type="PANTHER" id="PTHR47506">
    <property type="entry name" value="TRANSCRIPTIONAL REGULATORY PROTEIN"/>
    <property type="match status" value="1"/>
</dbReference>
<feature type="DNA-binding region" description="H-T-H motif" evidence="4">
    <location>
        <begin position="36"/>
        <end position="55"/>
    </location>
</feature>
<evidence type="ECO:0000256" key="4">
    <source>
        <dbReference type="PROSITE-ProRule" id="PRU00335"/>
    </source>
</evidence>
<comment type="caution">
    <text evidence="6">The sequence shown here is derived from an EMBL/GenBank/DDBJ whole genome shotgun (WGS) entry which is preliminary data.</text>
</comment>
<reference evidence="6 7" key="1">
    <citation type="submission" date="2021-01" db="EMBL/GenBank/DDBJ databases">
        <title>Whole genome shotgun sequence of Asanoa siamensis NBRC 107932.</title>
        <authorList>
            <person name="Komaki H."/>
            <person name="Tamura T."/>
        </authorList>
    </citation>
    <scope>NUCLEOTIDE SEQUENCE [LARGE SCALE GENOMIC DNA]</scope>
    <source>
        <strain evidence="6 7">NBRC 107932</strain>
    </source>
</reference>
<evidence type="ECO:0000313" key="6">
    <source>
        <dbReference type="EMBL" id="GIF73340.1"/>
    </source>
</evidence>